<dbReference type="AlphaFoldDB" id="A0A9W3BY91"/>
<feature type="domain" description="Histone deacetylase interacting" evidence="2">
    <location>
        <begin position="175"/>
        <end position="271"/>
    </location>
</feature>
<evidence type="ECO:0000313" key="3">
    <source>
        <dbReference type="Proteomes" id="UP000504610"/>
    </source>
</evidence>
<name>A0A9W3BY91_RAPSA</name>
<protein>
    <submittedName>
        <fullName evidence="4">Paired amphipathic helix protein Sin3-like 2</fullName>
    </submittedName>
</protein>
<dbReference type="GO" id="GO:0000122">
    <property type="term" value="P:negative regulation of transcription by RNA polymerase II"/>
    <property type="evidence" value="ECO:0007669"/>
    <property type="project" value="TreeGrafter"/>
</dbReference>
<gene>
    <name evidence="4" type="primary">LOC130496237</name>
</gene>
<dbReference type="OrthoDB" id="10265969at2759"/>
<reference evidence="4" key="2">
    <citation type="submission" date="2025-08" db="UniProtKB">
        <authorList>
            <consortium name="RefSeq"/>
        </authorList>
    </citation>
    <scope>IDENTIFICATION</scope>
    <source>
        <tissue evidence="4">Leaf</tissue>
    </source>
</reference>
<sequence>MASVDENLESLLSSAKEIYDKLSDSEMKSLLSLIHAFSNKEITVSVLSKSTHLLFGYHKNTTEQQRHSGMESLLSLIDALSNKGITHSVFSKSIDVLFDNHVKTTKQDFVEEGEIREDYHVCAVRADVDESPEKSGAHVRIRVKIDENPKGDVSEEKKRRILQSEEKKPKKSRRLYRVTPSYKLIPEEQQYRVSDNLDGPELDCLNNKYSVMQFNGASGHKQLSKYEEAIERCEEDMFETDMLMGSLESAVQSAEKVIKEEMGVEQLGVKFYRCIDMLYRGDMSEIVREDHKKALPVILIRLKQKLDELTVARESWKPRWKKVFKENTAKQREATRKKMKGNSFC</sequence>
<dbReference type="Pfam" id="PF08295">
    <property type="entry name" value="Sin3_corepress"/>
    <property type="match status" value="1"/>
</dbReference>
<accession>A0A9W3BY91</accession>
<dbReference type="InterPro" id="IPR039774">
    <property type="entry name" value="Sin3-like"/>
</dbReference>
<dbReference type="GO" id="GO:0000118">
    <property type="term" value="C:histone deacetylase complex"/>
    <property type="evidence" value="ECO:0007669"/>
    <property type="project" value="TreeGrafter"/>
</dbReference>
<reference evidence="3" key="1">
    <citation type="journal article" date="2019" name="Database">
        <title>The radish genome database (RadishGD): an integrated information resource for radish genomics.</title>
        <authorList>
            <person name="Yu H.J."/>
            <person name="Baek S."/>
            <person name="Lee Y.J."/>
            <person name="Cho A."/>
            <person name="Mun J.H."/>
        </authorList>
    </citation>
    <scope>NUCLEOTIDE SEQUENCE [LARGE SCALE GENOMIC DNA]</scope>
    <source>
        <strain evidence="3">cv. WK10039</strain>
    </source>
</reference>
<dbReference type="GO" id="GO:0000785">
    <property type="term" value="C:chromatin"/>
    <property type="evidence" value="ECO:0007669"/>
    <property type="project" value="TreeGrafter"/>
</dbReference>
<keyword evidence="3" id="KW-1185">Reference proteome</keyword>
<feature type="compositionally biased region" description="Basic and acidic residues" evidence="1">
    <location>
        <begin position="150"/>
        <end position="168"/>
    </location>
</feature>
<evidence type="ECO:0000259" key="2">
    <source>
        <dbReference type="SMART" id="SM00761"/>
    </source>
</evidence>
<evidence type="ECO:0000313" key="4">
    <source>
        <dbReference type="RefSeq" id="XP_056844136.1"/>
    </source>
</evidence>
<dbReference type="InterPro" id="IPR013194">
    <property type="entry name" value="HDAC_interact_dom"/>
</dbReference>
<dbReference type="GeneID" id="130496237"/>
<dbReference type="GO" id="GO:0003714">
    <property type="term" value="F:transcription corepressor activity"/>
    <property type="evidence" value="ECO:0007669"/>
    <property type="project" value="InterPro"/>
</dbReference>
<feature type="region of interest" description="Disordered" evidence="1">
    <location>
        <begin position="150"/>
        <end position="173"/>
    </location>
</feature>
<dbReference type="PANTHER" id="PTHR12346">
    <property type="entry name" value="SIN3B-RELATED"/>
    <property type="match status" value="1"/>
</dbReference>
<dbReference type="KEGG" id="rsz:130496237"/>
<organism evidence="3 4">
    <name type="scientific">Raphanus sativus</name>
    <name type="common">Radish</name>
    <name type="synonym">Raphanus raphanistrum var. sativus</name>
    <dbReference type="NCBI Taxonomy" id="3726"/>
    <lineage>
        <taxon>Eukaryota</taxon>
        <taxon>Viridiplantae</taxon>
        <taxon>Streptophyta</taxon>
        <taxon>Embryophyta</taxon>
        <taxon>Tracheophyta</taxon>
        <taxon>Spermatophyta</taxon>
        <taxon>Magnoliopsida</taxon>
        <taxon>eudicotyledons</taxon>
        <taxon>Gunneridae</taxon>
        <taxon>Pentapetalae</taxon>
        <taxon>rosids</taxon>
        <taxon>malvids</taxon>
        <taxon>Brassicales</taxon>
        <taxon>Brassicaceae</taxon>
        <taxon>Brassiceae</taxon>
        <taxon>Raphanus</taxon>
    </lineage>
</organism>
<dbReference type="Proteomes" id="UP000504610">
    <property type="component" value="Chromosome 6"/>
</dbReference>
<proteinExistence type="predicted"/>
<evidence type="ECO:0000256" key="1">
    <source>
        <dbReference type="SAM" id="MobiDB-lite"/>
    </source>
</evidence>
<dbReference type="RefSeq" id="XP_056844136.1">
    <property type="nucleotide sequence ID" value="XM_056988156.1"/>
</dbReference>
<dbReference type="PANTHER" id="PTHR12346:SF23">
    <property type="entry name" value="PAIRED AMPHIPATHIC HELIX SIN3-LIKE PROTEIN-RELATED"/>
    <property type="match status" value="1"/>
</dbReference>
<dbReference type="SMART" id="SM00761">
    <property type="entry name" value="HDAC_interact"/>
    <property type="match status" value="1"/>
</dbReference>